<organism evidence="11 12">
    <name type="scientific">Massilia consociata</name>
    <dbReference type="NCBI Taxonomy" id="760117"/>
    <lineage>
        <taxon>Bacteria</taxon>
        <taxon>Pseudomonadati</taxon>
        <taxon>Pseudomonadota</taxon>
        <taxon>Betaproteobacteria</taxon>
        <taxon>Burkholderiales</taxon>
        <taxon>Oxalobacteraceae</taxon>
        <taxon>Telluria group</taxon>
        <taxon>Massilia</taxon>
    </lineage>
</organism>
<feature type="transmembrane region" description="Helical" evidence="9">
    <location>
        <begin position="368"/>
        <end position="390"/>
    </location>
</feature>
<dbReference type="PRINTS" id="PR00702">
    <property type="entry name" value="ACRIFLAVINRP"/>
</dbReference>
<evidence type="ECO:0000259" key="10">
    <source>
        <dbReference type="PROSITE" id="PS50156"/>
    </source>
</evidence>
<comment type="subcellular location">
    <subcellularLocation>
        <location evidence="1 9">Cell inner membrane</location>
        <topology evidence="1 9">Multi-pass membrane protein</topology>
    </subcellularLocation>
</comment>
<dbReference type="PROSITE" id="PS50156">
    <property type="entry name" value="SSD"/>
    <property type="match status" value="1"/>
</dbReference>
<dbReference type="Proteomes" id="UP001589773">
    <property type="component" value="Unassembled WGS sequence"/>
</dbReference>
<feature type="transmembrane region" description="Helical" evidence="9">
    <location>
        <begin position="396"/>
        <end position="418"/>
    </location>
</feature>
<accession>A0ABV6FMD3</accession>
<reference evidence="11 12" key="1">
    <citation type="submission" date="2024-09" db="EMBL/GenBank/DDBJ databases">
        <authorList>
            <person name="Sun Q."/>
            <person name="Mori K."/>
        </authorList>
    </citation>
    <scope>NUCLEOTIDE SEQUENCE [LARGE SCALE GENOMIC DNA]</scope>
    <source>
        <strain evidence="11 12">CCM 7792</strain>
    </source>
</reference>
<keyword evidence="4" id="KW-1003">Cell membrane</keyword>
<comment type="caution">
    <text evidence="11">The sequence shown here is derived from an EMBL/GenBank/DDBJ whole genome shotgun (WGS) entry which is preliminary data.</text>
</comment>
<sequence>MNFSRFFVDKPIFAVVLSVIVFVGGLISIFQLPVSEYPEVVPPSVVVRAQYPGANPKVIAETVAAPLEEQINGIEDMLYMSSQNTSDGALALTLTFAIGTDIDRAESQVQNRVQRALPRLPEEVRQIGVTTVKSSPNLTMVVHLNSPDGRYDDLYLRNYAVLNIKDQLARLDGMGDVQLFGSGDYAMRVWLDPQKVAARNLTAGDVVASIREQNVQVAAGVVGQGPSKDAQFQLTVNTQGRLSSVEEFGDIVVKANEDGAVTLLKDVARLEMGSSSYALRSLLNNKSAVAIPIFEAPNANALQLSSDVRAKMEELSKDFPEGVEYSIVYDPTQFVRQSIDSVIHTLLEAVVLVALVVIVFLQTWRASIIPLLAVPVSVVGTFAVMLMFGFSINTLSLFGLVLAIGIVVDDAIVVVENVERNIGNGLSPHDATIQAMKEVSGPIIAIALVLCAVFVPIAFVAGLTGQFYRQFALTIAMSTVISAFVSLTLAPALSAALLKAHDAPKDALTRWMDRLFGRFFAAFNRFFGRSSQRYEGGVKTVLRRKSATLGVYLALGVAAMFMFKAVPPGFVPAQDKGYLIGFAQLPDAASLDRTDAVIRRMSSIAREIPGVESSIAFPGLSINGFTNAPNAGIVFVGLKPTSERKARELSADAIAHEINKRMGAVQDAFVMVLPPPPVNGLGTTGGFKMMLEDRGNLGYDELYKATQALQAKAWDTPELAGVFSSYQINVPQLFADVDRVKAKQLGVPLATIYQTLQVNLGSLYVNDFNQFGRTYQVRVQADAQFRSQPEQIAQLKVRNDKGEMIPLSSLMRVKDSYGPDRVQRYNNYVAADINGGPAPGVSSGQAQAIMEQLARETLPKGIAYEWTDLTYQEILSGNTMLVVFPLCVLLVFLVLAAQYESWTLPLAVILIVPMSILCALAGVKLTGGDNNIFTQIALFVLVGLASKNAILIVEFARELEDHGRSVVEAALEASRLRLRPILMTSIAFIMGVVPLVFSSGAGAEMRHAMGVAVFFGMLGVTFFGLFLTPVFYVLLRTLGKRFDKKAVVAKAPASLEGVH</sequence>
<evidence type="ECO:0000256" key="9">
    <source>
        <dbReference type="RuleBase" id="RU364070"/>
    </source>
</evidence>
<evidence type="ECO:0000256" key="1">
    <source>
        <dbReference type="ARBA" id="ARBA00004429"/>
    </source>
</evidence>
<comment type="similarity">
    <text evidence="2 9">Belongs to the resistance-nodulation-cell division (RND) (TC 2.A.6) family.</text>
</comment>
<dbReference type="Gene3D" id="3.30.70.1440">
    <property type="entry name" value="Multidrug efflux transporter AcrB pore domain"/>
    <property type="match status" value="1"/>
</dbReference>
<feature type="transmembrane region" description="Helical" evidence="9">
    <location>
        <begin position="342"/>
        <end position="361"/>
    </location>
</feature>
<feature type="transmembrane region" description="Helical" evidence="9">
    <location>
        <begin position="976"/>
        <end position="997"/>
    </location>
</feature>
<dbReference type="Pfam" id="PF00873">
    <property type="entry name" value="ACR_tran"/>
    <property type="match status" value="1"/>
</dbReference>
<feature type="transmembrane region" description="Helical" evidence="9">
    <location>
        <begin position="439"/>
        <end position="459"/>
    </location>
</feature>
<dbReference type="InterPro" id="IPR000731">
    <property type="entry name" value="SSD"/>
</dbReference>
<dbReference type="PANTHER" id="PTHR32063:SF11">
    <property type="entry name" value="CATION OR DRUG EFFLUX SYSTEM PROTEIN"/>
    <property type="match status" value="1"/>
</dbReference>
<evidence type="ECO:0000313" key="11">
    <source>
        <dbReference type="EMBL" id="MFC0254674.1"/>
    </source>
</evidence>
<dbReference type="InterPro" id="IPR001036">
    <property type="entry name" value="Acrflvin-R"/>
</dbReference>
<dbReference type="SUPFAM" id="SSF82714">
    <property type="entry name" value="Multidrug efflux transporter AcrB TolC docking domain, DN and DC subdomains"/>
    <property type="match status" value="2"/>
</dbReference>
<keyword evidence="7 9" id="KW-1133">Transmembrane helix</keyword>
<keyword evidence="6 9" id="KW-0812">Transmembrane</keyword>
<dbReference type="Gene3D" id="3.30.2090.10">
    <property type="entry name" value="Multidrug efflux transporter AcrB TolC docking domain, DN and DC subdomains"/>
    <property type="match status" value="2"/>
</dbReference>
<dbReference type="NCBIfam" id="TIGR00915">
    <property type="entry name" value="2A0602"/>
    <property type="match status" value="1"/>
</dbReference>
<dbReference type="Gene3D" id="1.20.1640.10">
    <property type="entry name" value="Multidrug efflux transporter AcrB transmembrane domain"/>
    <property type="match status" value="2"/>
</dbReference>
<dbReference type="PANTHER" id="PTHR32063">
    <property type="match status" value="1"/>
</dbReference>
<feature type="domain" description="SSD" evidence="10">
    <location>
        <begin position="367"/>
        <end position="496"/>
    </location>
</feature>
<feature type="transmembrane region" description="Helical" evidence="9">
    <location>
        <begin position="549"/>
        <end position="566"/>
    </location>
</feature>
<evidence type="ECO:0000256" key="7">
    <source>
        <dbReference type="ARBA" id="ARBA00022989"/>
    </source>
</evidence>
<keyword evidence="8 9" id="KW-0472">Membrane</keyword>
<dbReference type="InterPro" id="IPR027463">
    <property type="entry name" value="AcrB_DN_DC_subdom"/>
</dbReference>
<dbReference type="NCBIfam" id="NF000282">
    <property type="entry name" value="RND_permease_1"/>
    <property type="match status" value="1"/>
</dbReference>
<keyword evidence="5 9" id="KW-0997">Cell inner membrane</keyword>
<feature type="transmembrane region" description="Helical" evidence="9">
    <location>
        <begin position="1009"/>
        <end position="1035"/>
    </location>
</feature>
<dbReference type="Gene3D" id="3.30.70.1430">
    <property type="entry name" value="Multidrug efflux transporter AcrB pore domain"/>
    <property type="match status" value="2"/>
</dbReference>
<keyword evidence="12" id="KW-1185">Reference proteome</keyword>
<proteinExistence type="inferred from homology"/>
<evidence type="ECO:0000256" key="3">
    <source>
        <dbReference type="ARBA" id="ARBA00022448"/>
    </source>
</evidence>
<feature type="transmembrane region" description="Helical" evidence="9">
    <location>
        <begin position="471"/>
        <end position="498"/>
    </location>
</feature>
<evidence type="ECO:0000256" key="8">
    <source>
        <dbReference type="ARBA" id="ARBA00023136"/>
    </source>
</evidence>
<dbReference type="SUPFAM" id="SSF82866">
    <property type="entry name" value="Multidrug efflux transporter AcrB transmembrane domain"/>
    <property type="match status" value="2"/>
</dbReference>
<evidence type="ECO:0000313" key="12">
    <source>
        <dbReference type="Proteomes" id="UP001589773"/>
    </source>
</evidence>
<evidence type="ECO:0000256" key="6">
    <source>
        <dbReference type="ARBA" id="ARBA00022692"/>
    </source>
</evidence>
<evidence type="ECO:0000256" key="5">
    <source>
        <dbReference type="ARBA" id="ARBA00022519"/>
    </source>
</evidence>
<keyword evidence="3 9" id="KW-0813">Transport</keyword>
<evidence type="ECO:0000256" key="2">
    <source>
        <dbReference type="ARBA" id="ARBA00010942"/>
    </source>
</evidence>
<feature type="transmembrane region" description="Helical" evidence="9">
    <location>
        <begin position="12"/>
        <end position="34"/>
    </location>
</feature>
<name>A0ABV6FMD3_9BURK</name>
<evidence type="ECO:0000256" key="4">
    <source>
        <dbReference type="ARBA" id="ARBA00022475"/>
    </source>
</evidence>
<feature type="transmembrane region" description="Helical" evidence="9">
    <location>
        <begin position="932"/>
        <end position="955"/>
    </location>
</feature>
<gene>
    <name evidence="11" type="ORF">ACFFJK_22605</name>
</gene>
<dbReference type="Gene3D" id="3.30.70.1320">
    <property type="entry name" value="Multidrug efflux transporter AcrB pore domain like"/>
    <property type="match status" value="1"/>
</dbReference>
<protein>
    <recommendedName>
        <fullName evidence="9">Efflux pump membrane transporter</fullName>
    </recommendedName>
</protein>
<feature type="transmembrane region" description="Helical" evidence="9">
    <location>
        <begin position="904"/>
        <end position="926"/>
    </location>
</feature>
<dbReference type="InterPro" id="IPR004764">
    <property type="entry name" value="MdtF-like"/>
</dbReference>
<dbReference type="RefSeq" id="WP_379681919.1">
    <property type="nucleotide sequence ID" value="NZ_JBHLWP010000044.1"/>
</dbReference>
<dbReference type="EMBL" id="JBHLWP010000044">
    <property type="protein sequence ID" value="MFC0254674.1"/>
    <property type="molecule type" value="Genomic_DNA"/>
</dbReference>
<feature type="transmembrane region" description="Helical" evidence="9">
    <location>
        <begin position="879"/>
        <end position="897"/>
    </location>
</feature>
<dbReference type="SUPFAM" id="SSF82693">
    <property type="entry name" value="Multidrug efflux transporter AcrB pore domain, PN1, PN2, PC1 and PC2 subdomains"/>
    <property type="match status" value="4"/>
</dbReference>